<dbReference type="InterPro" id="IPR004117">
    <property type="entry name" value="7tm6_olfct_rcpt"/>
</dbReference>
<evidence type="ECO:0000256" key="3">
    <source>
        <dbReference type="ARBA" id="ARBA00022606"/>
    </source>
</evidence>
<keyword evidence="5" id="KW-0552">Olfaction</keyword>
<keyword evidence="3" id="KW-0716">Sensory transduction</keyword>
<evidence type="ECO:0000256" key="5">
    <source>
        <dbReference type="ARBA" id="ARBA00022725"/>
    </source>
</evidence>
<dbReference type="EMBL" id="MT671054">
    <property type="protein sequence ID" value="QNL15058.1"/>
    <property type="molecule type" value="mRNA"/>
</dbReference>
<evidence type="ECO:0000256" key="7">
    <source>
        <dbReference type="ARBA" id="ARBA00023136"/>
    </source>
</evidence>
<evidence type="ECO:0000256" key="2">
    <source>
        <dbReference type="ARBA" id="ARBA00022475"/>
    </source>
</evidence>
<sequence length="175" mass="19827">MFGAYTTFIPLIFRNLPNISAVINKANDTTIIYMNIPTGPNCWVSPHMSMNMYFAYWFFISVHLIISCTGYIGGDVYIFGIAQHICGQFQLLYDDMEGLNANDIYLVQRINLCTLYRRHNHVVKLANALEKTFNLVLLVQLLASTLIIGFSGILLLLGIRNGDNNLIVATMVFFF</sequence>
<name>A0A7G8Z9D3_9HYME</name>
<evidence type="ECO:0000256" key="6">
    <source>
        <dbReference type="ARBA" id="ARBA00022989"/>
    </source>
</evidence>
<organism evidence="11">
    <name type="scientific">Aulacocentrum confusum</name>
    <dbReference type="NCBI Taxonomy" id="2767324"/>
    <lineage>
        <taxon>Eukaryota</taxon>
        <taxon>Metazoa</taxon>
        <taxon>Ecdysozoa</taxon>
        <taxon>Arthropoda</taxon>
        <taxon>Hexapoda</taxon>
        <taxon>Insecta</taxon>
        <taxon>Pterygota</taxon>
        <taxon>Neoptera</taxon>
        <taxon>Endopterygota</taxon>
        <taxon>Hymenoptera</taxon>
        <taxon>Apocrita</taxon>
        <taxon>Ichneumonoidea</taxon>
        <taxon>Braconidae</taxon>
        <taxon>Macrocentrinae</taxon>
        <taxon>Aulacocentrum</taxon>
    </lineage>
</organism>
<dbReference type="Pfam" id="PF02949">
    <property type="entry name" value="7tm_6"/>
    <property type="match status" value="1"/>
</dbReference>
<accession>A0A7G8Z9D3</accession>
<keyword evidence="2" id="KW-1003">Cell membrane</keyword>
<feature type="transmembrane region" description="Helical" evidence="10">
    <location>
        <begin position="53"/>
        <end position="72"/>
    </location>
</feature>
<dbReference type="GO" id="GO:0005549">
    <property type="term" value="F:odorant binding"/>
    <property type="evidence" value="ECO:0007669"/>
    <property type="project" value="InterPro"/>
</dbReference>
<reference evidence="11" key="1">
    <citation type="submission" date="2020-06" db="EMBL/GenBank/DDBJ databases">
        <authorList>
            <person name="Sheng S."/>
        </authorList>
    </citation>
    <scope>NUCLEOTIDE SEQUENCE</scope>
    <source>
        <tissue evidence="11">Antenna</tissue>
    </source>
</reference>
<evidence type="ECO:0000256" key="9">
    <source>
        <dbReference type="ARBA" id="ARBA00023224"/>
    </source>
</evidence>
<keyword evidence="6 10" id="KW-1133">Transmembrane helix</keyword>
<dbReference type="GO" id="GO:0005886">
    <property type="term" value="C:plasma membrane"/>
    <property type="evidence" value="ECO:0007669"/>
    <property type="project" value="UniProtKB-SubCell"/>
</dbReference>
<evidence type="ECO:0000256" key="8">
    <source>
        <dbReference type="ARBA" id="ARBA00023170"/>
    </source>
</evidence>
<comment type="subcellular location">
    <subcellularLocation>
        <location evidence="1">Cell membrane</location>
        <topology evidence="1">Multi-pass membrane protein</topology>
    </subcellularLocation>
</comment>
<keyword evidence="4 10" id="KW-0812">Transmembrane</keyword>
<dbReference type="GO" id="GO:0007165">
    <property type="term" value="P:signal transduction"/>
    <property type="evidence" value="ECO:0007669"/>
    <property type="project" value="UniProtKB-KW"/>
</dbReference>
<proteinExistence type="evidence at transcript level"/>
<gene>
    <name evidence="11" type="primary">OR114</name>
</gene>
<keyword evidence="7 10" id="KW-0472">Membrane</keyword>
<evidence type="ECO:0000256" key="1">
    <source>
        <dbReference type="ARBA" id="ARBA00004651"/>
    </source>
</evidence>
<dbReference type="PANTHER" id="PTHR21137:SF35">
    <property type="entry name" value="ODORANT RECEPTOR 19A-RELATED"/>
    <property type="match status" value="1"/>
</dbReference>
<dbReference type="AlphaFoldDB" id="A0A7G8Z9D3"/>
<protein>
    <submittedName>
        <fullName evidence="11">Olfactory receptor 114</fullName>
    </submittedName>
</protein>
<keyword evidence="9" id="KW-0807">Transducer</keyword>
<keyword evidence="8 11" id="KW-0675">Receptor</keyword>
<evidence type="ECO:0000256" key="10">
    <source>
        <dbReference type="SAM" id="Phobius"/>
    </source>
</evidence>
<dbReference type="GO" id="GO:0004984">
    <property type="term" value="F:olfactory receptor activity"/>
    <property type="evidence" value="ECO:0007669"/>
    <property type="project" value="InterPro"/>
</dbReference>
<dbReference type="PANTHER" id="PTHR21137">
    <property type="entry name" value="ODORANT RECEPTOR"/>
    <property type="match status" value="1"/>
</dbReference>
<evidence type="ECO:0000313" key="11">
    <source>
        <dbReference type="EMBL" id="QNL15058.1"/>
    </source>
</evidence>
<feature type="transmembrane region" description="Helical" evidence="10">
    <location>
        <begin position="135"/>
        <end position="157"/>
    </location>
</feature>
<evidence type="ECO:0000256" key="4">
    <source>
        <dbReference type="ARBA" id="ARBA00022692"/>
    </source>
</evidence>